<dbReference type="EMBL" id="BGZK01000190">
    <property type="protein sequence ID" value="GBP27210.1"/>
    <property type="molecule type" value="Genomic_DNA"/>
</dbReference>
<proteinExistence type="predicted"/>
<keyword evidence="2" id="KW-1185">Reference proteome</keyword>
<name>A0A4C1UM12_EUMVA</name>
<accession>A0A4C1UM12</accession>
<dbReference type="Proteomes" id="UP000299102">
    <property type="component" value="Unassembled WGS sequence"/>
</dbReference>
<gene>
    <name evidence="1" type="ORF">EVAR_15983_1</name>
</gene>
<protein>
    <submittedName>
        <fullName evidence="1">Uncharacterized protein</fullName>
    </submittedName>
</protein>
<organism evidence="1 2">
    <name type="scientific">Eumeta variegata</name>
    <name type="common">Bagworm moth</name>
    <name type="synonym">Eumeta japonica</name>
    <dbReference type="NCBI Taxonomy" id="151549"/>
    <lineage>
        <taxon>Eukaryota</taxon>
        <taxon>Metazoa</taxon>
        <taxon>Ecdysozoa</taxon>
        <taxon>Arthropoda</taxon>
        <taxon>Hexapoda</taxon>
        <taxon>Insecta</taxon>
        <taxon>Pterygota</taxon>
        <taxon>Neoptera</taxon>
        <taxon>Endopterygota</taxon>
        <taxon>Lepidoptera</taxon>
        <taxon>Glossata</taxon>
        <taxon>Ditrysia</taxon>
        <taxon>Tineoidea</taxon>
        <taxon>Psychidae</taxon>
        <taxon>Oiketicinae</taxon>
        <taxon>Eumeta</taxon>
    </lineage>
</organism>
<sequence>MVVSAHTDRYVNKLAKGMVVWELGVPRAVKDTSNPSTTPSVEGVGFDLASSCLVVVCRYSCFKFNHKEVSIGICSSIELLGASASPAVRCGRPMAFISDVIDNDAEWIIPVRSASDLHEGLVVVTSPTYRIEPEFRH</sequence>
<comment type="caution">
    <text evidence="1">The sequence shown here is derived from an EMBL/GenBank/DDBJ whole genome shotgun (WGS) entry which is preliminary data.</text>
</comment>
<reference evidence="1 2" key="1">
    <citation type="journal article" date="2019" name="Commun. Biol.">
        <title>The bagworm genome reveals a unique fibroin gene that provides high tensile strength.</title>
        <authorList>
            <person name="Kono N."/>
            <person name="Nakamura H."/>
            <person name="Ohtoshi R."/>
            <person name="Tomita M."/>
            <person name="Numata K."/>
            <person name="Arakawa K."/>
        </authorList>
    </citation>
    <scope>NUCLEOTIDE SEQUENCE [LARGE SCALE GENOMIC DNA]</scope>
</reference>
<evidence type="ECO:0000313" key="2">
    <source>
        <dbReference type="Proteomes" id="UP000299102"/>
    </source>
</evidence>
<evidence type="ECO:0000313" key="1">
    <source>
        <dbReference type="EMBL" id="GBP27210.1"/>
    </source>
</evidence>
<dbReference type="AlphaFoldDB" id="A0A4C1UM12"/>